<feature type="region of interest" description="Disordered" evidence="2">
    <location>
        <begin position="358"/>
        <end position="389"/>
    </location>
</feature>
<feature type="compositionally biased region" description="Basic and acidic residues" evidence="2">
    <location>
        <begin position="175"/>
        <end position="191"/>
    </location>
</feature>
<feature type="compositionally biased region" description="Basic and acidic residues" evidence="2">
    <location>
        <begin position="429"/>
        <end position="438"/>
    </location>
</feature>
<evidence type="ECO:0000256" key="1">
    <source>
        <dbReference type="ARBA" id="ARBA00008509"/>
    </source>
</evidence>
<feature type="compositionally biased region" description="Acidic residues" evidence="2">
    <location>
        <begin position="374"/>
        <end position="385"/>
    </location>
</feature>
<evidence type="ECO:0000259" key="3">
    <source>
        <dbReference type="PROSITE" id="PS51048"/>
    </source>
</evidence>
<dbReference type="CDD" id="cd06466">
    <property type="entry name" value="p23_CS_SGT1_like"/>
    <property type="match status" value="1"/>
</dbReference>
<keyword evidence="6" id="KW-1185">Reference proteome</keyword>
<organism evidence="5 6">
    <name type="scientific">Ascosphaera apis ARSEF 7405</name>
    <dbReference type="NCBI Taxonomy" id="392613"/>
    <lineage>
        <taxon>Eukaryota</taxon>
        <taxon>Fungi</taxon>
        <taxon>Dikarya</taxon>
        <taxon>Ascomycota</taxon>
        <taxon>Pezizomycotina</taxon>
        <taxon>Eurotiomycetes</taxon>
        <taxon>Eurotiomycetidae</taxon>
        <taxon>Onygenales</taxon>
        <taxon>Ascosphaeraceae</taxon>
        <taxon>Ascosphaera</taxon>
    </lineage>
</organism>
<dbReference type="Proteomes" id="UP000242877">
    <property type="component" value="Unassembled WGS sequence"/>
</dbReference>
<dbReference type="Pfam" id="PF05002">
    <property type="entry name" value="SGS"/>
    <property type="match status" value="1"/>
</dbReference>
<dbReference type="SUPFAM" id="SSF49764">
    <property type="entry name" value="HSP20-like chaperones"/>
    <property type="match status" value="1"/>
</dbReference>
<feature type="region of interest" description="Disordered" evidence="2">
    <location>
        <begin position="169"/>
        <end position="220"/>
    </location>
</feature>
<accession>A0A168DKK5</accession>
<gene>
    <name evidence="5" type="ORF">AAP_00105</name>
</gene>
<feature type="domain" description="SGS" evidence="3">
    <location>
        <begin position="333"/>
        <end position="438"/>
    </location>
</feature>
<sequence length="438" mass="48614">MNFVAEGDKALESKDYAKAITLYTKGLAAHPTAPAYHIKRSTAYLRLRPSDGARPKYQESLVDAELAVLLARQRGKRELMLEAQLRRGIAFYHLERYGDALCALEAVRSVYPKDSKLPKELAPLDVWEVKTKTQISKMGEGDQRTMVVAQTIPDITLPSENELRARYQAEAASGGRKEATNGGKSEAHTENADSNTTAKASSTNQHQTKPPVPTGPSQNVRHEWYQTIDDVVLTFYVKGVSKEQAQVEFQEKSFNLAINLGPSTDYNFSLDPLYHSIDPEASSYKIMSMKIEVRLKKQMSGQKWSALEGNSGNSYNTPIQPIVEPTATQSAPSYPTSSRKGAKDWDKVAAELARKEKEAKAKAKKAEDAKESETKEDDSDSDSEYGSDPVDKFFKKLYANADPDTRRAMMKSYVESGGTALSTNWSEVGQKKVEPHTE</sequence>
<dbReference type="SUPFAM" id="SSF48452">
    <property type="entry name" value="TPR-like"/>
    <property type="match status" value="1"/>
</dbReference>
<dbReference type="InterPro" id="IPR007052">
    <property type="entry name" value="CS_dom"/>
</dbReference>
<evidence type="ECO:0000259" key="4">
    <source>
        <dbReference type="PROSITE" id="PS51203"/>
    </source>
</evidence>
<feature type="domain" description="CS" evidence="4">
    <location>
        <begin position="217"/>
        <end position="308"/>
    </location>
</feature>
<dbReference type="InterPro" id="IPR044563">
    <property type="entry name" value="Sgt1-like"/>
</dbReference>
<comment type="caution">
    <text evidence="5">The sequence shown here is derived from an EMBL/GenBank/DDBJ whole genome shotgun (WGS) entry which is preliminary data.</text>
</comment>
<dbReference type="GO" id="GO:0051087">
    <property type="term" value="F:protein-folding chaperone binding"/>
    <property type="evidence" value="ECO:0007669"/>
    <property type="project" value="InterPro"/>
</dbReference>
<dbReference type="InterPro" id="IPR011990">
    <property type="entry name" value="TPR-like_helical_dom_sf"/>
</dbReference>
<feature type="compositionally biased region" description="Polar residues" evidence="2">
    <location>
        <begin position="326"/>
        <end position="339"/>
    </location>
</feature>
<dbReference type="InterPro" id="IPR008978">
    <property type="entry name" value="HSP20-like_chaperone"/>
</dbReference>
<protein>
    <submittedName>
        <fullName evidence="5">SGT1 and CS domain protein</fullName>
    </submittedName>
</protein>
<dbReference type="AlphaFoldDB" id="A0A168DKK5"/>
<feature type="region of interest" description="Disordered" evidence="2">
    <location>
        <begin position="325"/>
        <end position="345"/>
    </location>
</feature>
<dbReference type="VEuPathDB" id="FungiDB:AAP_00105"/>
<comment type="similarity">
    <text evidence="1">Belongs to the SGT1 family.</text>
</comment>
<feature type="compositionally biased region" description="Basic and acidic residues" evidence="2">
    <location>
        <begin position="358"/>
        <end position="373"/>
    </location>
</feature>
<feature type="region of interest" description="Disordered" evidence="2">
    <location>
        <begin position="418"/>
        <end position="438"/>
    </location>
</feature>
<dbReference type="Gene3D" id="2.60.40.790">
    <property type="match status" value="1"/>
</dbReference>
<dbReference type="Pfam" id="PF04969">
    <property type="entry name" value="CS"/>
    <property type="match status" value="1"/>
</dbReference>
<dbReference type="Gene3D" id="1.25.40.10">
    <property type="entry name" value="Tetratricopeptide repeat domain"/>
    <property type="match status" value="1"/>
</dbReference>
<dbReference type="PROSITE" id="PS51203">
    <property type="entry name" value="CS"/>
    <property type="match status" value="1"/>
</dbReference>
<feature type="compositionally biased region" description="Polar residues" evidence="2">
    <location>
        <begin position="192"/>
        <end position="208"/>
    </location>
</feature>
<dbReference type="EMBL" id="AZGZ01000001">
    <property type="protein sequence ID" value="KZZ97844.1"/>
    <property type="molecule type" value="Genomic_DNA"/>
</dbReference>
<dbReference type="OrthoDB" id="1898560at2759"/>
<evidence type="ECO:0000313" key="6">
    <source>
        <dbReference type="Proteomes" id="UP000242877"/>
    </source>
</evidence>
<dbReference type="InterPro" id="IPR007699">
    <property type="entry name" value="SGS_dom"/>
</dbReference>
<evidence type="ECO:0000256" key="2">
    <source>
        <dbReference type="SAM" id="MobiDB-lite"/>
    </source>
</evidence>
<evidence type="ECO:0000313" key="5">
    <source>
        <dbReference type="EMBL" id="KZZ97844.1"/>
    </source>
</evidence>
<reference evidence="5 6" key="1">
    <citation type="journal article" date="2016" name="Genome Biol. Evol.">
        <title>Divergent and convergent evolution of fungal pathogenicity.</title>
        <authorList>
            <person name="Shang Y."/>
            <person name="Xiao G."/>
            <person name="Zheng P."/>
            <person name="Cen K."/>
            <person name="Zhan S."/>
            <person name="Wang C."/>
        </authorList>
    </citation>
    <scope>NUCLEOTIDE SEQUENCE [LARGE SCALE GENOMIC DNA]</scope>
    <source>
        <strain evidence="5 6">ARSEF 7405</strain>
    </source>
</reference>
<name>A0A168DKK5_9EURO</name>
<proteinExistence type="inferred from homology"/>
<dbReference type="PANTHER" id="PTHR45862">
    <property type="entry name" value="PROTEIN SGT1 HOMOLOG"/>
    <property type="match status" value="1"/>
</dbReference>
<dbReference type="PROSITE" id="PS51048">
    <property type="entry name" value="SGS"/>
    <property type="match status" value="1"/>
</dbReference>